<organism evidence="3 4">
    <name type="scientific">Saccharopolyspora antimicrobica</name>
    <dbReference type="NCBI Taxonomy" id="455193"/>
    <lineage>
        <taxon>Bacteria</taxon>
        <taxon>Bacillati</taxon>
        <taxon>Actinomycetota</taxon>
        <taxon>Actinomycetes</taxon>
        <taxon>Pseudonocardiales</taxon>
        <taxon>Pseudonocardiaceae</taxon>
        <taxon>Saccharopolyspora</taxon>
    </lineage>
</organism>
<accession>A0A1I4U269</accession>
<sequence length="86" mass="8877">MVSTVTARRPPITRTTGELLALGCNAAPGNMRVFNPVLSGQTAGEPGQGRHRDQRLKGPGPNPSWAHTNTGSCIISPTLSSVGTLG</sequence>
<name>A0A1I4U269_9PSEU</name>
<proteinExistence type="predicted"/>
<protein>
    <submittedName>
        <fullName evidence="3">Uncharacterized protein</fullName>
    </submittedName>
</protein>
<dbReference type="EMBL" id="FOUP01000001">
    <property type="protein sequence ID" value="SFM82921.1"/>
    <property type="molecule type" value="Genomic_DNA"/>
</dbReference>
<feature type="compositionally biased region" description="Polar residues" evidence="1">
    <location>
        <begin position="65"/>
        <end position="86"/>
    </location>
</feature>
<dbReference type="Proteomes" id="UP000199398">
    <property type="component" value="Unassembled WGS sequence"/>
</dbReference>
<reference evidence="2 5" key="2">
    <citation type="submission" date="2018-10" db="EMBL/GenBank/DDBJ databases">
        <title>Sequencing the genomes of 1000 actinobacteria strains.</title>
        <authorList>
            <person name="Klenk H.-P."/>
        </authorList>
    </citation>
    <scope>NUCLEOTIDE SEQUENCE [LARGE SCALE GENOMIC DNA]</scope>
    <source>
        <strain evidence="2 5">DSM 45119</strain>
    </source>
</reference>
<dbReference type="Proteomes" id="UP000270697">
    <property type="component" value="Unassembled WGS sequence"/>
</dbReference>
<dbReference type="EMBL" id="RBXX01000002">
    <property type="protein sequence ID" value="RKT88641.1"/>
    <property type="molecule type" value="Genomic_DNA"/>
</dbReference>
<evidence type="ECO:0000313" key="5">
    <source>
        <dbReference type="Proteomes" id="UP000270697"/>
    </source>
</evidence>
<dbReference type="AlphaFoldDB" id="A0A1I4U269"/>
<evidence type="ECO:0000313" key="3">
    <source>
        <dbReference type="EMBL" id="SFM82921.1"/>
    </source>
</evidence>
<keyword evidence="5" id="KW-1185">Reference proteome</keyword>
<gene>
    <name evidence="2" type="ORF">ATL45_7080</name>
    <name evidence="3" type="ORF">SAMN05421805_1011682</name>
</gene>
<evidence type="ECO:0000313" key="4">
    <source>
        <dbReference type="Proteomes" id="UP000199398"/>
    </source>
</evidence>
<evidence type="ECO:0000256" key="1">
    <source>
        <dbReference type="SAM" id="MobiDB-lite"/>
    </source>
</evidence>
<reference evidence="3 4" key="1">
    <citation type="submission" date="2016-10" db="EMBL/GenBank/DDBJ databases">
        <authorList>
            <person name="de Groot N.N."/>
        </authorList>
    </citation>
    <scope>NUCLEOTIDE SEQUENCE [LARGE SCALE GENOMIC DNA]</scope>
    <source>
        <strain evidence="3 4">CPCC 201259</strain>
    </source>
</reference>
<feature type="region of interest" description="Disordered" evidence="1">
    <location>
        <begin position="36"/>
        <end position="86"/>
    </location>
</feature>
<dbReference type="STRING" id="455193.SAMN05421805_1011682"/>
<evidence type="ECO:0000313" key="2">
    <source>
        <dbReference type="EMBL" id="RKT88641.1"/>
    </source>
</evidence>